<comment type="caution">
    <text evidence="3">The sequence shown here is derived from an EMBL/GenBank/DDBJ whole genome shotgun (WGS) entry which is preliminary data.</text>
</comment>
<accession>A0A3N2BAP9</accession>
<keyword evidence="2" id="KW-0812">Transmembrane</keyword>
<evidence type="ECO:0000256" key="1">
    <source>
        <dbReference type="SAM" id="MobiDB-lite"/>
    </source>
</evidence>
<dbReference type="AlphaFoldDB" id="A0A3N2BAP9"/>
<evidence type="ECO:0000313" key="3">
    <source>
        <dbReference type="EMBL" id="ROR72331.1"/>
    </source>
</evidence>
<gene>
    <name evidence="3" type="ORF">EDD31_0682</name>
</gene>
<feature type="compositionally biased region" description="Low complexity" evidence="1">
    <location>
        <begin position="64"/>
        <end position="75"/>
    </location>
</feature>
<dbReference type="Proteomes" id="UP000280668">
    <property type="component" value="Unassembled WGS sequence"/>
</dbReference>
<proteinExistence type="predicted"/>
<keyword evidence="4" id="KW-1185">Reference proteome</keyword>
<sequence length="124" mass="13264">MRFVLYTLIRVGLILAAGVLLSLAGLRSWLLWITAILVGAMVSFLLLRRQTAEFSQSLTSLTPRRTAGRQAAQDAAAEDALVDQAAESEGDRAPRVGAAESEGGRGNQGDGEEDSVNQDQKPRP</sequence>
<feature type="region of interest" description="Disordered" evidence="1">
    <location>
        <begin position="58"/>
        <end position="124"/>
    </location>
</feature>
<name>A0A3N2BAP9_9MICO</name>
<protein>
    <recommendedName>
        <fullName evidence="5">DUF4229 domain-containing protein</fullName>
    </recommendedName>
</protein>
<dbReference type="EMBL" id="RKHK01000001">
    <property type="protein sequence ID" value="ROR72331.1"/>
    <property type="molecule type" value="Genomic_DNA"/>
</dbReference>
<evidence type="ECO:0008006" key="5">
    <source>
        <dbReference type="Google" id="ProtNLM"/>
    </source>
</evidence>
<keyword evidence="2" id="KW-0472">Membrane</keyword>
<evidence type="ECO:0000256" key="2">
    <source>
        <dbReference type="SAM" id="Phobius"/>
    </source>
</evidence>
<keyword evidence="2" id="KW-1133">Transmembrane helix</keyword>
<organism evidence="3 4">
    <name type="scientific">Bogoriella caseilytica</name>
    <dbReference type="NCBI Taxonomy" id="56055"/>
    <lineage>
        <taxon>Bacteria</taxon>
        <taxon>Bacillati</taxon>
        <taxon>Actinomycetota</taxon>
        <taxon>Actinomycetes</taxon>
        <taxon>Micrococcales</taxon>
        <taxon>Bogoriellaceae</taxon>
        <taxon>Bogoriella</taxon>
    </lineage>
</organism>
<feature type="transmembrane region" description="Helical" evidence="2">
    <location>
        <begin position="7"/>
        <end position="23"/>
    </location>
</feature>
<feature type="transmembrane region" description="Helical" evidence="2">
    <location>
        <begin position="29"/>
        <end position="47"/>
    </location>
</feature>
<evidence type="ECO:0000313" key="4">
    <source>
        <dbReference type="Proteomes" id="UP000280668"/>
    </source>
</evidence>
<reference evidence="3 4" key="1">
    <citation type="submission" date="2018-11" db="EMBL/GenBank/DDBJ databases">
        <title>Sequencing the genomes of 1000 actinobacteria strains.</title>
        <authorList>
            <person name="Klenk H.-P."/>
        </authorList>
    </citation>
    <scope>NUCLEOTIDE SEQUENCE [LARGE SCALE GENOMIC DNA]</scope>
    <source>
        <strain evidence="3 4">DSM 11294</strain>
    </source>
</reference>